<dbReference type="GO" id="GO:0005886">
    <property type="term" value="C:plasma membrane"/>
    <property type="evidence" value="ECO:0007669"/>
    <property type="project" value="TreeGrafter"/>
</dbReference>
<organism evidence="5 6">
    <name type="scientific">Roseiconus nitratireducens</name>
    <dbReference type="NCBI Taxonomy" id="2605748"/>
    <lineage>
        <taxon>Bacteria</taxon>
        <taxon>Pseudomonadati</taxon>
        <taxon>Planctomycetota</taxon>
        <taxon>Planctomycetia</taxon>
        <taxon>Pirellulales</taxon>
        <taxon>Pirellulaceae</taxon>
        <taxon>Roseiconus</taxon>
    </lineage>
</organism>
<sequence>MLCLALSSTQWFVVALVSLSAIAVSLKWLFVKQLWQDQVRRRSPQPDPVQSAREQHIAELLRSWGEQSQGFCQQATALSRSLGELTERFAGADSAATSEMVQQVKEKFQLTEEKLLGLIAAETDLNRQRQQIESYLAEARTDPLTGLLNRRAFDEHLERRFAAHARGGSPLTVALIDIDHFKSVNDSFGHPIGDDVLATVARALEERLGDDVIVARYGGEEFAVLLDQPLMLAARHLDDVREHVSGMPIESHGQRLQVRFSIGLGEAEDDRTSGPVIRRADEALYLAKDLGRNRTCYHDGRDVKLVGAAA</sequence>
<dbReference type="PROSITE" id="PS50887">
    <property type="entry name" value="GGDEF"/>
    <property type="match status" value="1"/>
</dbReference>
<dbReference type="EC" id="2.7.7.65" evidence="1"/>
<reference evidence="5 6" key="1">
    <citation type="submission" date="2019-08" db="EMBL/GenBank/DDBJ databases">
        <authorList>
            <person name="Dhanesh K."/>
            <person name="Kumar G."/>
            <person name="Sasikala C."/>
            <person name="Venkata Ramana C."/>
        </authorList>
    </citation>
    <scope>NUCLEOTIDE SEQUENCE [LARGE SCALE GENOMIC DNA]</scope>
    <source>
        <strain evidence="5 6">JC645</strain>
    </source>
</reference>
<dbReference type="GO" id="GO:1902201">
    <property type="term" value="P:negative regulation of bacterial-type flagellum-dependent cell motility"/>
    <property type="evidence" value="ECO:0007669"/>
    <property type="project" value="TreeGrafter"/>
</dbReference>
<evidence type="ECO:0000313" key="5">
    <source>
        <dbReference type="EMBL" id="KAA5542204.1"/>
    </source>
</evidence>
<comment type="caution">
    <text evidence="5">The sequence shown here is derived from an EMBL/GenBank/DDBJ whole genome shotgun (WGS) entry which is preliminary data.</text>
</comment>
<dbReference type="NCBIfam" id="TIGR00254">
    <property type="entry name" value="GGDEF"/>
    <property type="match status" value="1"/>
</dbReference>
<accession>A0A5M6D3Y9</accession>
<dbReference type="SMART" id="SM00267">
    <property type="entry name" value="GGDEF"/>
    <property type="match status" value="1"/>
</dbReference>
<keyword evidence="3" id="KW-0472">Membrane</keyword>
<evidence type="ECO:0000256" key="2">
    <source>
        <dbReference type="ARBA" id="ARBA00034247"/>
    </source>
</evidence>
<dbReference type="EMBL" id="VWOX01000008">
    <property type="protein sequence ID" value="KAA5542204.1"/>
    <property type="molecule type" value="Genomic_DNA"/>
</dbReference>
<dbReference type="CDD" id="cd01949">
    <property type="entry name" value="GGDEF"/>
    <property type="match status" value="1"/>
</dbReference>
<feature type="domain" description="GGDEF" evidence="4">
    <location>
        <begin position="169"/>
        <end position="300"/>
    </location>
</feature>
<dbReference type="FunFam" id="3.30.70.270:FF:000001">
    <property type="entry name" value="Diguanylate cyclase domain protein"/>
    <property type="match status" value="1"/>
</dbReference>
<dbReference type="InterPro" id="IPR029787">
    <property type="entry name" value="Nucleotide_cyclase"/>
</dbReference>
<keyword evidence="3" id="KW-0812">Transmembrane</keyword>
<evidence type="ECO:0000313" key="6">
    <source>
        <dbReference type="Proteomes" id="UP000324479"/>
    </source>
</evidence>
<dbReference type="GO" id="GO:0043709">
    <property type="term" value="P:cell adhesion involved in single-species biofilm formation"/>
    <property type="evidence" value="ECO:0007669"/>
    <property type="project" value="TreeGrafter"/>
</dbReference>
<evidence type="ECO:0000256" key="3">
    <source>
        <dbReference type="SAM" id="Phobius"/>
    </source>
</evidence>
<keyword evidence="3" id="KW-1133">Transmembrane helix</keyword>
<proteinExistence type="predicted"/>
<evidence type="ECO:0000256" key="1">
    <source>
        <dbReference type="ARBA" id="ARBA00012528"/>
    </source>
</evidence>
<name>A0A5M6D3Y9_9BACT</name>
<dbReference type="SUPFAM" id="SSF55073">
    <property type="entry name" value="Nucleotide cyclase"/>
    <property type="match status" value="1"/>
</dbReference>
<dbReference type="InterPro" id="IPR050469">
    <property type="entry name" value="Diguanylate_Cyclase"/>
</dbReference>
<comment type="catalytic activity">
    <reaction evidence="2">
        <text>2 GTP = 3',3'-c-di-GMP + 2 diphosphate</text>
        <dbReference type="Rhea" id="RHEA:24898"/>
        <dbReference type="ChEBI" id="CHEBI:33019"/>
        <dbReference type="ChEBI" id="CHEBI:37565"/>
        <dbReference type="ChEBI" id="CHEBI:58805"/>
        <dbReference type="EC" id="2.7.7.65"/>
    </reaction>
</comment>
<dbReference type="Pfam" id="PF00990">
    <property type="entry name" value="GGDEF"/>
    <property type="match status" value="1"/>
</dbReference>
<dbReference type="RefSeq" id="WP_150077352.1">
    <property type="nucleotide sequence ID" value="NZ_VWOX01000008.1"/>
</dbReference>
<gene>
    <name evidence="5" type="ORF">FYK55_15475</name>
</gene>
<dbReference type="PANTHER" id="PTHR45138:SF9">
    <property type="entry name" value="DIGUANYLATE CYCLASE DGCM-RELATED"/>
    <property type="match status" value="1"/>
</dbReference>
<protein>
    <recommendedName>
        <fullName evidence="1">diguanylate cyclase</fullName>
        <ecNumber evidence="1">2.7.7.65</ecNumber>
    </recommendedName>
</protein>
<dbReference type="Gene3D" id="3.30.70.270">
    <property type="match status" value="1"/>
</dbReference>
<dbReference type="AlphaFoldDB" id="A0A5M6D3Y9"/>
<dbReference type="GO" id="GO:0052621">
    <property type="term" value="F:diguanylate cyclase activity"/>
    <property type="evidence" value="ECO:0007669"/>
    <property type="project" value="UniProtKB-EC"/>
</dbReference>
<keyword evidence="6" id="KW-1185">Reference proteome</keyword>
<evidence type="ECO:0000259" key="4">
    <source>
        <dbReference type="PROSITE" id="PS50887"/>
    </source>
</evidence>
<dbReference type="InterPro" id="IPR043128">
    <property type="entry name" value="Rev_trsase/Diguanyl_cyclase"/>
</dbReference>
<dbReference type="PANTHER" id="PTHR45138">
    <property type="entry name" value="REGULATORY COMPONENTS OF SENSORY TRANSDUCTION SYSTEM"/>
    <property type="match status" value="1"/>
</dbReference>
<dbReference type="InterPro" id="IPR000160">
    <property type="entry name" value="GGDEF_dom"/>
</dbReference>
<feature type="transmembrane region" description="Helical" evidence="3">
    <location>
        <begin position="12"/>
        <end position="31"/>
    </location>
</feature>
<dbReference type="Proteomes" id="UP000324479">
    <property type="component" value="Unassembled WGS sequence"/>
</dbReference>